<dbReference type="Proteomes" id="UP001056978">
    <property type="component" value="Chromosome 5"/>
</dbReference>
<evidence type="ECO:0000313" key="2">
    <source>
        <dbReference type="Proteomes" id="UP001056978"/>
    </source>
</evidence>
<keyword evidence="1" id="KW-0418">Kinase</keyword>
<keyword evidence="2" id="KW-1185">Reference proteome</keyword>
<dbReference type="EMBL" id="CM043773">
    <property type="protein sequence ID" value="KAI4840019.1"/>
    <property type="molecule type" value="Genomic_DNA"/>
</dbReference>
<name>A0ACB9YCG9_PLABR</name>
<proteinExistence type="predicted"/>
<accession>A0ACB9YCG9</accession>
<reference evidence="1" key="1">
    <citation type="submission" date="2022-06" db="EMBL/GenBank/DDBJ databases">
        <title>The First Complete Genome of the Simian Malaria Parasite Plasmodium brasilianum.</title>
        <authorList>
            <person name="Bajic M."/>
            <person name="Ravishankar S."/>
        </authorList>
    </citation>
    <scope>NUCLEOTIDE SEQUENCE</scope>
    <source>
        <strain evidence="1">Bolivian I</strain>
    </source>
</reference>
<protein>
    <submittedName>
        <fullName evidence="1">Protein kinase 1</fullName>
    </submittedName>
</protein>
<organism evidence="1 2">
    <name type="scientific">Plasmodium brasilianum</name>
    <dbReference type="NCBI Taxonomy" id="5824"/>
    <lineage>
        <taxon>Eukaryota</taxon>
        <taxon>Sar</taxon>
        <taxon>Alveolata</taxon>
        <taxon>Apicomplexa</taxon>
        <taxon>Aconoidasida</taxon>
        <taxon>Haemosporida</taxon>
        <taxon>Plasmodiidae</taxon>
        <taxon>Plasmodium</taxon>
        <taxon>Plasmodium (Plasmodium)</taxon>
    </lineage>
</organism>
<evidence type="ECO:0000313" key="1">
    <source>
        <dbReference type="EMBL" id="KAI4840019.1"/>
    </source>
</evidence>
<gene>
    <name evidence="1" type="ORF">MKS88_001374</name>
</gene>
<keyword evidence="1" id="KW-0808">Transferase</keyword>
<comment type="caution">
    <text evidence="1">The sequence shown here is derived from an EMBL/GenBank/DDBJ whole genome shotgun (WGS) entry which is preliminary data.</text>
</comment>
<sequence length="981" mass="113058">MDLIKIYKKNEIIKDYVNIYFDDEKLKYDSRNISYKIRHIIGNGVYGVVYKADCLDSSSVVALKQTYQKNTKIFKEIEIMKKLKHPNIVKLKHAFYTTSLNGGVYVHMVMEYGNTDLATSLYYITIKNSIKQDCRSNHNNNGSSSRNNNNDSNRNNSNSSNNCNDRSNVYYMQAGDIDDTVISSNNLENIVRCDYSRNVCFHGDGKISNSRNSTNDNIRNRKSTVKNFLKDDFQNENQMDKPEQISENWEDGKNGAIKQSYHAHQLNKSHDFNSGDTLKHLNSSGKNYVPNCINSVEEISNIGGNTKNVQRSEGDNNDYNGCNSSCNNDCSSSSSSSSSSSNCGYNYSNNDVLKHNNMINNFNINALQESINDICPCHNLSEYIKNSFLNENQIKIYLYQLIRATLYLHSLCITHRDIKPQNILIFLNKTNKANNANSSSYSSSYSSSNNNGKSNKDLLTKMEKGSDNKKCLVCIQNSFKFKCIMNRRNKNINTKGDKINNVEKKISSINVECANDKLIVNGSDNLTTHKKEGEYIKKKSDDSFFFVNNNRSVISGGSNINNDINHNNGREGIENTFLGKSKSISFIDERENKIDCSSNSKLEKYYSYYNSNTTASALKKKRNSFNKTYVKLKRSMSMTNLHKGKCNSWKTNYSDYNLHVSKKNFKKILKKNKTDILLSSSHTHKSCTILEEEKMIHVSNEKLSNNYVDDKHCIEEEEKKKIIIREEVNVNDIDNLSHQNNLDELYMNSIMYKYIKLCDFNTSIKLKENYKYFSYVCSRYYRAPELLFGSNYYSQAIDTWSIGCVMGELMLGKPLFLGDCASDQLVEIIKILGTPNDEDFLSFRSVYKNVKFPDIKPITLKKLISHNCSQESIDLLDKLLQFNPQKRIKLCNALLHNYFDDIRNLKVFNKDINSDNNFSLPFNTNCFNFTKEELLHFTVEERKILIPLDVRRRKLDEVMQYIDMTLENFDKLYPNKMHLAC</sequence>